<dbReference type="InterPro" id="IPR039808">
    <property type="entry name" value="Cadherin"/>
</dbReference>
<feature type="domain" description="Cadherin" evidence="8">
    <location>
        <begin position="3545"/>
        <end position="3622"/>
    </location>
</feature>
<dbReference type="Proteomes" id="UP001056255">
    <property type="component" value="Chromosome II"/>
</dbReference>
<keyword evidence="3" id="KW-0964">Secreted</keyword>
<evidence type="ECO:0000313" key="10">
    <source>
        <dbReference type="EMBL" id="USH04627.1"/>
    </source>
</evidence>
<dbReference type="InterPro" id="IPR006644">
    <property type="entry name" value="Cadg"/>
</dbReference>
<protein>
    <submittedName>
        <fullName evidence="10">Ig domain-containing protein</fullName>
    </submittedName>
</protein>
<keyword evidence="7" id="KW-0472">Membrane</keyword>
<dbReference type="NCBIfam" id="NF033679">
    <property type="entry name" value="DNRLRE_dom"/>
    <property type="match status" value="3"/>
</dbReference>
<dbReference type="RefSeq" id="WP_251880553.1">
    <property type="nucleotide sequence ID" value="NZ_CP082276.1"/>
</dbReference>
<dbReference type="InterPro" id="IPR007110">
    <property type="entry name" value="Ig-like_dom"/>
</dbReference>
<dbReference type="InterPro" id="IPR053784">
    <property type="entry name" value="Choice_anch_U_dom"/>
</dbReference>
<dbReference type="PANTHER" id="PTHR24027:SF438">
    <property type="entry name" value="CADHERIN 23"/>
    <property type="match status" value="1"/>
</dbReference>
<keyword evidence="6" id="KW-0106">Calcium</keyword>
<evidence type="ECO:0000256" key="1">
    <source>
        <dbReference type="ARBA" id="ARBA00004370"/>
    </source>
</evidence>
<dbReference type="Pfam" id="PF17963">
    <property type="entry name" value="Big_9"/>
    <property type="match status" value="4"/>
</dbReference>
<dbReference type="NCBIfam" id="NF041766">
    <property type="entry name" value="choice_anch_U"/>
    <property type="match status" value="1"/>
</dbReference>
<dbReference type="PROSITE" id="PS50268">
    <property type="entry name" value="CADHERIN_2"/>
    <property type="match status" value="3"/>
</dbReference>
<dbReference type="InterPro" id="IPR002126">
    <property type="entry name" value="Cadherin-like_dom"/>
</dbReference>
<evidence type="ECO:0000259" key="9">
    <source>
        <dbReference type="PROSITE" id="PS50835"/>
    </source>
</evidence>
<dbReference type="InterPro" id="IPR013320">
    <property type="entry name" value="ConA-like_dom_sf"/>
</dbReference>
<dbReference type="SUPFAM" id="SSF49899">
    <property type="entry name" value="Concanavalin A-like lectins/glucanases"/>
    <property type="match status" value="1"/>
</dbReference>
<evidence type="ECO:0000256" key="7">
    <source>
        <dbReference type="ARBA" id="ARBA00023136"/>
    </source>
</evidence>
<accession>A0ABY4X066</accession>
<evidence type="ECO:0000313" key="11">
    <source>
        <dbReference type="Proteomes" id="UP001056255"/>
    </source>
</evidence>
<sequence length="6786" mass="705901">MFREAPQVLNDILKCILCLLLITPIHTHADSISLTAAELASDAQATYFEGPTLSAANDNALEFAEYNANQTDQHRKNFERPILDVGSLSAAQYPLTITVKWIVKNKAGDADPAYGLTDGNEPFVGSLFADNGFYPLAEFDNWAGLAAAKVSFGSEYNPASYDTTQWNELEQQYVIQTNGSFTLATKVTLLSTNTEVFSQAATASSQNFDLSQNLLLGATDGNGDGTSARYYLRAVNVEIQTNSAFDGYETADPDFSNGFLSSSYNNEISDGAGSHARGWLNSPQAWSAASATTGDWYGFIFKNGPTRIYEVAIQGRADGSGQYVSQFRLEGTKTAAPSTNTPDNMAALNTWAAGATWQDLGTYTGVSAPFGSVTHDVSNSDTDWTAVRWVVLGYTQFPSLRAGVKTSNIAPTISFPASMNFGTGTVADPFTQLAESVTRTRPARESHFSLNGQTFSSYVDATGDVLIALDFRSGNVSLPTSDALSINQRGILSIDDLAALSDMDRTRLSDSVGSFDVSTTNALLIKRVLAGETLHQGLNDNAINNEWVGTNSSYITVDATCNTPSSIVLADNVVHLCGVSSGTHWIPSSNLQRPSHELGQIPVGESIRLWAGASSIVVTAFESSPISLLPQASDAEGDNLTFSITNKPGWANFNTATGELSGTPSQSDVGKYEDITITVTDDGSPNLSSTLGPFSIYVADINNPPTISGSPSTSVVENIAYDFTSTASDLDGDDLVFGITNKPSWASFNHITGQISGTPASSDIGSHNNITITAAETDIAALFDLTGNNTTYKGIQFLNRSEIQITMDNPFGVQDAFAPSKGKVDFSSDFVLEFEALQGPKDATGADGFEFIFHSGADGTDNTDTSNGIFLEIDIYDNGAGWNDIADDHGFIGDTDEGVTGTVLSGPISLGNVEDSTYRTVRIEWNATSQTLSYTVGGITAGTYTNDLVANHFNNQSLVFFTVHASTGGYSNLQKVRFSDLCALPFVYDTNNNGTIDGADNNLEGNGCFTQMVNHTGVLSSAIGSFDITVNDVNDAPTISAPLLYGNGSAGNPFTELAGASSVGTSGVGAAGVYHFDLNGQAFSTFVDQNGYAQVALDFGNGVGALPKSDSLTNNTRGLLTDQTLAQLSDTTRVRISSSDGTLDATTTNASIIQRVLDSEPLHRGVDDNAINDEWTGTGAEALTNDATCPLAYTDTLSYTVAQLCGQTEGISWIPGNSEQKIKYSAGEIAVGESLTIWVSANMTLEVQEGDALSFTPTASDPDAGDTLTFSVSGDLTTVADMAGQDLTLNIGGAWGLGLAASAKFPVDLSSGDEIWVIGSDNVFTKAVKLEVTQVNNDIVFRQTDAGYVTNANYVAGQEFDTLTGFTSVPTATTSSEDGYGAHTFALNGTALTDPNVYVTANASGLVSYKTSINGIIPDWMFFDGSTGELFGTPLHDDVGTYNNIQITVTDDGDGALSSSLAPLDITVTDINNAPTTSQDYEVIADSYIRNGGYANSNYGDYTYIVVKEDGNGGYNRKGFYRFQSIDPLDTGLEQSVEFRTSLKSGDPTSQTFYLYPTTDNTWTEMGVTWNNQPAIGSLLGSNNIPGQTLSIDISQHVIDNPGATLSFRLQGTSALYYPFVSREYVPFWEIRSTLRVTRNYADISINQNDAANIVLSDQIFHDLDGDALTLSVTGLPAGLTFSSNTISGNTLVVGDHTVTVTATDPSGAQVSTSFTLTVVDVNLAPALGMPDFAGTGTSSDPFTELAGTLSVATSGEYYFDIGGHNFSTYVDDQGYVMVANDFGGGNSSLTQSNTLTAANRGLLSTAALGQLTDAHKARISATDGSIDATSTDATILSRIRSAITLHQGQSDNAINETWVGTNAAVLRMDGQCTTTHGTSLTHNIVHTCGNGGGTHWIPASGFQRVPPTIDSTDALRLWVTAYKVFTVNDGNLFSLTLNASDIDTSDTLTFSMSGAPSWLGINATTGELYGTPADSDAGTYNDIIITVTDNGTPNLSSSLQPFAIQVNDINNTPTISGTPSTTVDEGSAYSFSPTVSDPDAGDTLTFSISGDLTTVADMAGQDLTLNIGGAWGLDLAAAVTFPEGFASGDQIWVVGADTNFAKAVKLEVTQVNNDIVFKQTGSGFVATADYVAGQEFDTLTGFTSVPTATTSSEDGYGAHTFALNGTALTDPNVYVTANASGLVSYKTSINGIIPDWMFFDASNGELFGTPLHDDVGIHTNIQITVTDDGAGSLSSSLTPFDITVTDINNAPTTSQDYEVIDDTYIQGGGASNTNFGSETEIIVKSGSNTAWQRKAFYRFEAIEALEAGVTQSVTFLTSLKEANAASASESFRTYSLDDAVAWTEENLTWANRPVSTGELGRSPVPDKQYSIDVSQYAIDNPSTPLTFLLQVASNNLYKLVSKEFVPARGDRTYLSVARSYVDVSINQNDAANIVLPNQVFHDLDGDALTLSVTGLPAGLTYSSDTISGNTLVVGDHTVTVTATDPSGEQVSTSFVLTVVDINLTPTISGTPDTTITEGSTYSFTPTANDLDSSDTLTFSVSNAPSWSSFNTATGELSGTPLDADVGTTNNIVITVTDDGAGTLSASLPAFNLTVTDINNAPGISVPVSAGSGTVGDPFTELVGVMSVTAAGQYEFNLGGQSFTTYVDAGGYTLVANDFGNGTGDLPQGNTLTTGSRGLLSTPVLNALTDTNRVRVSTTDGFLDATTTNTTIVDRVTSAKTLHRGLQDNTINDDWVGTNALVLTTDAPLNTQYSHDLARNVIHTPGDPNAMAWVPSIGVQRAQPGSVQLADDKAIQLWVSGYKVFSVDEGSPFTLTASAVDADQADTLTFSIANAPSWTTFDSATGELSGTPAESDVGTYENIIITATDNGTPSLSSSLLPFAIQVNDINYAPVISGTPSTTVAEGAAYSFTPTASDNDAGDTLIYSITNKPDWVVFNTQTGEMTGSPLDQDVGIHNDITITVTDDGSPALSSALGPFSISVTDTNNAPTLIQDYAVAADSYIREGFPDTNFGTEEEVAMRMAGAPYRRDGVYQFPVIDPLESGVTQNVSFITELKTPSAAAEFLDFRLYPIASSWTETGITWNTLPTPGALIGTERIPPGEVLDFDVTQHVTDNPANPLAFTVQASNNTFFSFISREYKRGTVMRVTRRYADVSINQNDSVNLGLSDQVFTDPDGDTLTLSVTGLPTGLAFSGNTISGNTLVLGDHTITVTATDPSGAQVSTSFTLTVTDVNLAPTISGTPGTTIAEGSNYSFTPTANDLDGSDTLTFSVSNAPSWSNFNTATGELSGTPLDADVGTTNNIVITVTDDGAGTLSASLPAFNLSVTDINNAPTISGSPSTTIAEGSAYSFTPSANDIDASDTLTFSVTGAPSWLNINPTTGELSGTPADADVGTTNNIVVTVTDDGAGTLNASLPAFNLTVTNINNAPTISGTPATTVAEGSAYSFTPTSSDVDLSDTLTFTVLNKPSWLNINSATGELSGTPADADVGIHTGIEITVTDDGAGTLSASLPAFNITVTDINNAPVISGTPATSVAEGSLYSFTPTASDADSSNTLTFTVANSPGWLSIDSVTGELSGTPADADVATYTGIAVTVTDNGTGALSATLPIFSITVTDINNAPVISGTPATSVNEGNSYTFTPTASDIDAADTLTFSITNKPTWATFDSVTGTLSGTVTNADVGTTSGIQITVTDDGLGLLNATLPAFSISVVDVNNAPTISGSPLTTVAEGSSYSFTPTTTDLDGDTLTFSIVNQPAWANFNAATGELSGTPVNADVGTVSGIQITVTDSGAGSLSATLPAFDLTVTDINNPPTITGIPTTSVNEGSAYSFTPSANDLDGDTLTFSLTNKPDWLTFDTSTGTLSGTPAHADVGTITGLQLSVKDNGDGELSAALATFNITVVDINNAPTIAGTPSTTAAEGSQYSFTPVANDLDSDTLTFSIVNLPSWASFNTTTGELSGTPGNADVGTTTGIAITVTDDGAGTLSASLAAFDLTVSDINNPPLITGTPTTSVNEGDNYSFTPSASDLDGDTLTFSITNKPDWLSFDPTTGAISGTPTHSDVGIAASLQISVKDNGSGELSAALPTFNITVVDINNAPTIAGTPPTSVDEGSTYSFTPVTADLDSDTLTFNIVNQPGWASFNAATGELSGIPGNSDVGTTSGIVITVTDDGTGTLSASLPAFDLTVSDINNPPIISGTPATSVNEGDSYSFTPTASDLDGDSLIFSVINKPDWLSFDTNTGALTGTPADSHVGLATGIQISVKDNGAGELSASLATFNITVVDINNAPVLSGTPATTVEEGSLYRFTPVTTDLDGDTLTFSITNKPSWASFDTATGELSGTPADADVGTTSGILISVIDDGAGTLSATLPSFNITVSDINNPPTISGTPVTSVNEGDSYSFIPAVADLDGDTLTFSVINKPNWLTLNTSTGELSGTPLDADVGISAGIQIVVTDDGVGSLSAQLAPFSLTVVDTNTTPILSGTPTTSVNEGTPYSFIPTATDGDTDTLTFSIVNQPSWLTFDSATGELSGTPLHADVGTTSGITITVTDDGIGTLSATLTPFSITVNDINNPPVITGVPAVSIAEGNSYSFTPSASDLDGDTLTFSIANLPGWMSFDNTSGALTGTPLNADVGTYANIQISVTDNGTGALSDALPAFTLTVTDVNNAPKITGNPANTVDEGTNYTFTPTIDELDGDNVIFSIINQPAWMTFDTVTGQLSGTPAHADVGTYTNIQITVTETTPQGLSDTLPAFDIIVVDVNNAPSIAGTPATQVNEGSPYAFSPSASDLDGDTLTFTINNKPVWASFNSTTGALSGTPQNGDVGITTGIEILVTDNGAGNLSQALPLFNITVNDINNPPVINYPTLNGNGTASLPFTTLLGARQVSTDGIYHFDLNGETFSSYVDAQGYVLVAIDYGNGSGNLPRSASLDTAARGLLSAPVLAALSEATEIRVSSSDNTLDAVTNDQSMLDKLLAGETLHAGIDDNVANDTWTGASADALTVDATCMSSNGNLLEENVFDVCGANSGSQWILGTSDTQRIRQNAGDIADNEYLALWVRMDNTLVVNEGDLFSFTPAASDLDADGLTFSVTNPPSWASFDAATGQLSGTPVHADVGTSANITITVTDDGTGSLSDTLMAFSVQVMDVNNAPVISGTPTTTVNEGQAYSFTPTASDDDGDTLTYSIANKPSWVTFDPNTGNLSGTPDNADVGVTTGIQITVTDDGDGLLADTLPAFNLTVVDINNAPSISGTPETTINEGGFYSFTPTTADADGDSLTFNITNQPTWLNFDTTTGALTGSPAHADVGTVNAIEITVTDDGVGALSATLPTFNITVSDINNAPLITGAPLTSVLEGVSYTFTPTTSDLDSDNLSFSIINQPAWASFDTTTGELSGIPRHQDVGITTGIQIMVTDDGAGTLSSALPPFSLSVIDVNNAPTITGTPTSSVLEGNSYYFTPTVSDADGDALSFSVTNKPAWATFNAATGELSGTPLHADVGTTSGIQITVTDNGVGSLSAALATFDLTVIDVNNPPVIGGTPLNTVNEGSPYTFTPTVSDLDGDTVTFSITNKPSWLNFDASTGTLSGIPAHKDVGTSAGIQLTATDDGTGTLSSTLTTFAITVIDINNIPTISGTPGTSVLEGNAYTFTPSTSDLDGDTLSFSISNKPAWAAFNTTTGSLTGTPVHADVGTTSGITITVTDNYNGASVAVLAPFDLTVIDINNTPIISGTPSTVLDEGNSYYFAPTASDPDSDTLTFSIINKPAWATFEAATGALYGIPMHADVGIHTGIQIIVTDNGIGTLSASLASFNITVNDVNNAPSISGSPLPTVSEGNDYNFTPISSDLDNDVLTFSVVNLPSWASFDTTTGRLFGTPSQTDAGLYGGIVISVSDGLLSNALPSFDINVKGVNTPPIANAMAITLNEDTAAIFDADVVDADNDVLTLQVIEEPINGTISVSGREFTYQPDAEYFGNDTFRFVVTDGEIVSDAATVSLTITAVNDPPVANDDVLVVSRSLAGVYVLDVLANDTDVEDGTPELINVSSNEGTVVIVDGKITLTTNASNGAEITLDYLVADSEGDQDSAAALVTVTGEIAGEPNITAPAPVTLQATGLYTFADLGFATATDEYGNRLQVELIGRPYFKPGNNKAYWQATDYQNRTVTGTQDVTVFPIVSLGADIEAAEGNTVELTAYLNGDSPVYPVIVPFTVSGTADGSDHTLESGDIIIESGHSGSITFQLIEDSTSESTEQIDIQLSDTLNLVDDGHLTVFITDDNLPPSVNTVVEQSGQARNLILRTGALATIKALATDANQGDTLSYSWTNNNSEFSNQSSNDEEFVFSPLSVPTGVYRVDVTVTDDAAIQGSVSRIILFEVVDVLPTLDQGDSDGDLIPDNAEGLTDGDGDGIPDYLDPIADCNVIQEVIQTNTQYLVETDPGTCIQKGIVAMQAQSGGLKIDATEVIADTAVTNIGGLFDFITSGMESEGDSITIVVPQVSPIPGNAVYRKLVNGSWTDFVEGPHDTLSSAPGAEGFCPAVNSTVWQTGLNVGHWCVKLMIKDGGTNDEDGIENRSVQDPGGVGVPITGNNSPIANDDNISLPEGTPHSIDVLANDTDPDNDSLNLISATASLGTVSIISNQLYFEGPENYFGMITITYIIEDSFGATDFGHVNLTQFINNAPTLIDDEVSMDGTGSITANVLSNDFDADGDPITLLNSSAENGSVSVSEAGDITYTPNAGFVGVDRVTYSARDDKQAAAQATLFVNVTEDCSCSAGALNPIHLLMLLTLTAIIRRRVMVVRRS</sequence>
<keyword evidence="4" id="KW-0732">Signal</keyword>
<feature type="domain" description="Cadherin" evidence="8">
    <location>
        <begin position="1931"/>
        <end position="2022"/>
    </location>
</feature>
<dbReference type="SUPFAM" id="SSF49313">
    <property type="entry name" value="Cadherin-like"/>
    <property type="match status" value="37"/>
</dbReference>
<evidence type="ECO:0000259" key="8">
    <source>
        <dbReference type="PROSITE" id="PS50268"/>
    </source>
</evidence>
<dbReference type="InterPro" id="IPR038081">
    <property type="entry name" value="CalX-like_sf"/>
</dbReference>
<dbReference type="Pfam" id="PF24517">
    <property type="entry name" value="CBM96"/>
    <property type="match status" value="3"/>
</dbReference>
<name>A0ABY4X066_9GAMM</name>
<dbReference type="Gene3D" id="2.60.40.10">
    <property type="entry name" value="Immunoglobulins"/>
    <property type="match status" value="37"/>
</dbReference>
<gene>
    <name evidence="10" type="ORF">K6Q96_23190</name>
</gene>
<dbReference type="Pfam" id="PF05345">
    <property type="entry name" value="He_PIG"/>
    <property type="match status" value="34"/>
</dbReference>
<dbReference type="Gene3D" id="2.60.40.3440">
    <property type="match status" value="1"/>
</dbReference>
<dbReference type="SUPFAM" id="SSF141072">
    <property type="entry name" value="CalX-like"/>
    <property type="match status" value="1"/>
</dbReference>
<dbReference type="Gene3D" id="2.60.40.2810">
    <property type="match status" value="1"/>
</dbReference>
<dbReference type="InterPro" id="IPR013783">
    <property type="entry name" value="Ig-like_fold"/>
</dbReference>
<comment type="subcellular location">
    <subcellularLocation>
        <location evidence="1">Membrane</location>
    </subcellularLocation>
    <subcellularLocation>
        <location evidence="2">Secreted</location>
    </subcellularLocation>
</comment>
<proteinExistence type="predicted"/>
<dbReference type="NCBIfam" id="NF012211">
    <property type="entry name" value="tand_rpt_95"/>
    <property type="match status" value="2"/>
</dbReference>
<feature type="domain" description="Ig-like" evidence="9">
    <location>
        <begin position="6267"/>
        <end position="6351"/>
    </location>
</feature>
<dbReference type="PROSITE" id="PS50835">
    <property type="entry name" value="IG_LIKE"/>
    <property type="match status" value="1"/>
</dbReference>
<dbReference type="InterPro" id="IPR015919">
    <property type="entry name" value="Cadherin-like_sf"/>
</dbReference>
<keyword evidence="11" id="KW-1185">Reference proteome</keyword>
<reference evidence="10" key="1">
    <citation type="submission" date="2021-08" db="EMBL/GenBank/DDBJ databases">
        <authorList>
            <person name="Sakaguchi M."/>
            <person name="Kikuchi T."/>
            <person name="Urbanczyk H."/>
        </authorList>
    </citation>
    <scope>NUCLEOTIDE SEQUENCE</scope>
    <source>
        <strain evidence="10">020920N</strain>
    </source>
</reference>
<dbReference type="SMART" id="SM00112">
    <property type="entry name" value="CA"/>
    <property type="match status" value="23"/>
</dbReference>
<evidence type="ECO:0000256" key="6">
    <source>
        <dbReference type="ARBA" id="ARBA00022837"/>
    </source>
</evidence>
<evidence type="ECO:0000256" key="3">
    <source>
        <dbReference type="ARBA" id="ARBA00022525"/>
    </source>
</evidence>
<dbReference type="EMBL" id="CP082276">
    <property type="protein sequence ID" value="USH04627.1"/>
    <property type="molecule type" value="Genomic_DNA"/>
</dbReference>
<evidence type="ECO:0000256" key="2">
    <source>
        <dbReference type="ARBA" id="ARBA00004613"/>
    </source>
</evidence>
<evidence type="ECO:0000256" key="5">
    <source>
        <dbReference type="ARBA" id="ARBA00022737"/>
    </source>
</evidence>
<dbReference type="InterPro" id="IPR055372">
    <property type="entry name" value="CBM96"/>
</dbReference>
<dbReference type="PANTHER" id="PTHR24027">
    <property type="entry name" value="CADHERIN-23"/>
    <property type="match status" value="1"/>
</dbReference>
<organism evidence="10 11">
    <name type="scientific">Grimontia kaedaensis</name>
    <dbReference type="NCBI Taxonomy" id="2872157"/>
    <lineage>
        <taxon>Bacteria</taxon>
        <taxon>Pseudomonadati</taxon>
        <taxon>Pseudomonadota</taxon>
        <taxon>Gammaproteobacteria</taxon>
        <taxon>Vibrionales</taxon>
        <taxon>Vibrionaceae</taxon>
        <taxon>Grimontia</taxon>
    </lineage>
</organism>
<keyword evidence="5" id="KW-0677">Repeat</keyword>
<dbReference type="SMART" id="SM00736">
    <property type="entry name" value="CADG"/>
    <property type="match status" value="36"/>
</dbReference>
<evidence type="ECO:0000256" key="4">
    <source>
        <dbReference type="ARBA" id="ARBA00022729"/>
    </source>
</evidence>
<feature type="domain" description="Cadherin" evidence="8">
    <location>
        <begin position="2914"/>
        <end position="2991"/>
    </location>
</feature>